<accession>A0A1M6F699</accession>
<dbReference type="PANTHER" id="PTHR35339:SF3">
    <property type="entry name" value="DUF2264 DOMAIN-CONTAINING PROTEIN"/>
    <property type="match status" value="1"/>
</dbReference>
<evidence type="ECO:0000259" key="1">
    <source>
        <dbReference type="Pfam" id="PF10022"/>
    </source>
</evidence>
<reference evidence="3" key="1">
    <citation type="submission" date="2016-11" db="EMBL/GenBank/DDBJ databases">
        <authorList>
            <person name="Varghese N."/>
            <person name="Submissions S."/>
        </authorList>
    </citation>
    <scope>NUCLEOTIDE SEQUENCE [LARGE SCALE GENOMIC DNA]</scope>
    <source>
        <strain evidence="3">DSM 26884</strain>
    </source>
</reference>
<sequence>MKTRIILLAVFSFCLLGDTFAKRKVEEPPSDRQQWADLCYKIAQPILENMSKGELQKNMQLELSPTWDGRDKRVAYMEAFGRLMAGISPWLSLPADNTAEGQQRRQLQE</sequence>
<proteinExistence type="predicted"/>
<name>A0A1M6F699_9BACE</name>
<dbReference type="Proteomes" id="UP000184192">
    <property type="component" value="Unassembled WGS sequence"/>
</dbReference>
<keyword evidence="3" id="KW-1185">Reference proteome</keyword>
<dbReference type="InterPro" id="IPR016624">
    <property type="entry name" value="UCP014753"/>
</dbReference>
<dbReference type="InterPro" id="IPR049349">
    <property type="entry name" value="DUF2264_N"/>
</dbReference>
<feature type="domain" description="DUF2264" evidence="1">
    <location>
        <begin position="31"/>
        <end position="107"/>
    </location>
</feature>
<evidence type="ECO:0000313" key="2">
    <source>
        <dbReference type="EMBL" id="SHI93227.1"/>
    </source>
</evidence>
<dbReference type="AlphaFoldDB" id="A0A1M6F699"/>
<protein>
    <recommendedName>
        <fullName evidence="1">DUF2264 domain-containing protein</fullName>
    </recommendedName>
</protein>
<dbReference type="eggNOG" id="COG4289">
    <property type="taxonomic scope" value="Bacteria"/>
</dbReference>
<dbReference type="PANTHER" id="PTHR35339">
    <property type="entry name" value="LINALOOL DEHYDRATASE_ISOMERASE DOMAIN-CONTAINING PROTEIN"/>
    <property type="match status" value="1"/>
</dbReference>
<organism evidence="2 3">
    <name type="scientific">Bacteroides stercorirosoris</name>
    <dbReference type="NCBI Taxonomy" id="871324"/>
    <lineage>
        <taxon>Bacteria</taxon>
        <taxon>Pseudomonadati</taxon>
        <taxon>Bacteroidota</taxon>
        <taxon>Bacteroidia</taxon>
        <taxon>Bacteroidales</taxon>
        <taxon>Bacteroidaceae</taxon>
        <taxon>Bacteroides</taxon>
    </lineage>
</organism>
<gene>
    <name evidence="2" type="ORF">SAMN05444350_11149</name>
</gene>
<dbReference type="Pfam" id="PF10022">
    <property type="entry name" value="DUF2264"/>
    <property type="match status" value="1"/>
</dbReference>
<evidence type="ECO:0000313" key="3">
    <source>
        <dbReference type="Proteomes" id="UP000184192"/>
    </source>
</evidence>
<dbReference type="EMBL" id="FQZN01000011">
    <property type="protein sequence ID" value="SHI93227.1"/>
    <property type="molecule type" value="Genomic_DNA"/>
</dbReference>